<evidence type="ECO:0000259" key="2">
    <source>
        <dbReference type="Pfam" id="PF20434"/>
    </source>
</evidence>
<dbReference type="InterPro" id="IPR050300">
    <property type="entry name" value="GDXG_lipolytic_enzyme"/>
</dbReference>
<keyword evidence="4" id="KW-1185">Reference proteome</keyword>
<feature type="domain" description="BD-FAE-like" evidence="2">
    <location>
        <begin position="60"/>
        <end position="187"/>
    </location>
</feature>
<dbReference type="PANTHER" id="PTHR48081">
    <property type="entry name" value="AB HYDROLASE SUPERFAMILY PROTEIN C4A8.06C"/>
    <property type="match status" value="1"/>
</dbReference>
<comment type="caution">
    <text evidence="3">The sequence shown here is derived from an EMBL/GenBank/DDBJ whole genome shotgun (WGS) entry which is preliminary data.</text>
</comment>
<protein>
    <submittedName>
        <fullName evidence="3">Acetyl esterase/lipase</fullName>
    </submittedName>
</protein>
<gene>
    <name evidence="3" type="ORF">GGQ99_004078</name>
</gene>
<evidence type="ECO:0000313" key="3">
    <source>
        <dbReference type="EMBL" id="MBB4652302.1"/>
    </source>
</evidence>
<accession>A0ABR6L689</accession>
<dbReference type="RefSeq" id="WP_343061761.1">
    <property type="nucleotide sequence ID" value="NZ_BAAAVZ010000009.1"/>
</dbReference>
<dbReference type="Pfam" id="PF20434">
    <property type="entry name" value="BD-FAE"/>
    <property type="match status" value="1"/>
</dbReference>
<dbReference type="EMBL" id="JACHOT010000006">
    <property type="protein sequence ID" value="MBB4652302.1"/>
    <property type="molecule type" value="Genomic_DNA"/>
</dbReference>
<keyword evidence="1" id="KW-0378">Hydrolase</keyword>
<reference evidence="3 4" key="1">
    <citation type="submission" date="2020-08" db="EMBL/GenBank/DDBJ databases">
        <title>Genomic Encyclopedia of Type Strains, Phase IV (KMG-IV): sequencing the most valuable type-strain genomes for metagenomic binning, comparative biology and taxonomic classification.</title>
        <authorList>
            <person name="Goeker M."/>
        </authorList>
    </citation>
    <scope>NUCLEOTIDE SEQUENCE [LARGE SCALE GENOMIC DNA]</scope>
    <source>
        <strain evidence="3 4">DSM 7050</strain>
    </source>
</reference>
<name>A0ABR6L689_9HYPH</name>
<dbReference type="Proteomes" id="UP000539538">
    <property type="component" value="Unassembled WGS sequence"/>
</dbReference>
<dbReference type="InterPro" id="IPR049492">
    <property type="entry name" value="BD-FAE-like_dom"/>
</dbReference>
<dbReference type="InterPro" id="IPR029058">
    <property type="entry name" value="AB_hydrolase_fold"/>
</dbReference>
<dbReference type="PANTHER" id="PTHR48081:SF33">
    <property type="entry name" value="KYNURENINE FORMAMIDASE"/>
    <property type="match status" value="1"/>
</dbReference>
<proteinExistence type="predicted"/>
<evidence type="ECO:0000256" key="1">
    <source>
        <dbReference type="ARBA" id="ARBA00022801"/>
    </source>
</evidence>
<evidence type="ECO:0000313" key="4">
    <source>
        <dbReference type="Proteomes" id="UP000539538"/>
    </source>
</evidence>
<dbReference type="Gene3D" id="3.40.50.1820">
    <property type="entry name" value="alpha/beta hydrolase"/>
    <property type="match status" value="1"/>
</dbReference>
<organism evidence="3 4">
    <name type="scientific">Aminobacter niigataensis</name>
    <dbReference type="NCBI Taxonomy" id="83265"/>
    <lineage>
        <taxon>Bacteria</taxon>
        <taxon>Pseudomonadati</taxon>
        <taxon>Pseudomonadota</taxon>
        <taxon>Alphaproteobacteria</taxon>
        <taxon>Hyphomicrobiales</taxon>
        <taxon>Phyllobacteriaceae</taxon>
        <taxon>Aminobacter</taxon>
    </lineage>
</organism>
<dbReference type="SUPFAM" id="SSF53474">
    <property type="entry name" value="alpha/beta-Hydrolases"/>
    <property type="match status" value="1"/>
</dbReference>
<sequence length="276" mass="29584">MLEHHINDWDNAYTNGANIPGGDRWPAAWVEPAQAFREDLAAVGRAKLDIAYGDKPRTRLDLFLPEGAPKGLVVFVHGGYWMALDKSFWSHLAAGPVANGYAMAMPSYTLCPEIRIAGIVKEIGAAVSKAAEMVDGPLMLTGHSAGGHLVSRMIAAGSPLAPKVQARIRHVVSISGLHDLRPLVNTGMNGTLRIDEAEALAESPALLRPIANARITCWVGGGERAEFLRQNALLANIWTGLGATTSAVVEPDRHHFSIIDGLADANHQLTRTLLSE</sequence>